<name>A0A914YLB1_9BILA</name>
<sequence length="146" mass="16474">MAAKKEWIFNLRKKDEENFMDINDEFTKMALLANSNEKNESYPAASRSTIAETFASVSKASISRDPFAGLLSSSTSNGLRHRRGIRRRSNSPPHLTAITNESAKNDEFFERRKCTSVAAPTLAPTLAPLEQDIIIFGRFKCYSNYF</sequence>
<organism evidence="2 3">
    <name type="scientific">Panagrolaimus superbus</name>
    <dbReference type="NCBI Taxonomy" id="310955"/>
    <lineage>
        <taxon>Eukaryota</taxon>
        <taxon>Metazoa</taxon>
        <taxon>Ecdysozoa</taxon>
        <taxon>Nematoda</taxon>
        <taxon>Chromadorea</taxon>
        <taxon>Rhabditida</taxon>
        <taxon>Tylenchina</taxon>
        <taxon>Panagrolaimomorpha</taxon>
        <taxon>Panagrolaimoidea</taxon>
        <taxon>Panagrolaimidae</taxon>
        <taxon>Panagrolaimus</taxon>
    </lineage>
</organism>
<feature type="region of interest" description="Disordered" evidence="1">
    <location>
        <begin position="73"/>
        <end position="101"/>
    </location>
</feature>
<feature type="compositionally biased region" description="Basic residues" evidence="1">
    <location>
        <begin position="79"/>
        <end position="89"/>
    </location>
</feature>
<evidence type="ECO:0000313" key="3">
    <source>
        <dbReference type="WBParaSite" id="PSU_v2.g21137.t1"/>
    </source>
</evidence>
<evidence type="ECO:0000256" key="1">
    <source>
        <dbReference type="SAM" id="MobiDB-lite"/>
    </source>
</evidence>
<dbReference type="Proteomes" id="UP000887577">
    <property type="component" value="Unplaced"/>
</dbReference>
<dbReference type="WBParaSite" id="PSU_v2.g21137.t1">
    <property type="protein sequence ID" value="PSU_v2.g21137.t1"/>
    <property type="gene ID" value="PSU_v2.g21137"/>
</dbReference>
<dbReference type="AlphaFoldDB" id="A0A914YLB1"/>
<feature type="compositionally biased region" description="Polar residues" evidence="1">
    <location>
        <begin position="90"/>
        <end position="101"/>
    </location>
</feature>
<accession>A0A914YLB1</accession>
<keyword evidence="2" id="KW-1185">Reference proteome</keyword>
<protein>
    <submittedName>
        <fullName evidence="3">Uncharacterized protein</fullName>
    </submittedName>
</protein>
<evidence type="ECO:0000313" key="2">
    <source>
        <dbReference type="Proteomes" id="UP000887577"/>
    </source>
</evidence>
<reference evidence="3" key="1">
    <citation type="submission" date="2022-11" db="UniProtKB">
        <authorList>
            <consortium name="WormBaseParasite"/>
        </authorList>
    </citation>
    <scope>IDENTIFICATION</scope>
</reference>
<proteinExistence type="predicted"/>